<evidence type="ECO:0000256" key="1">
    <source>
        <dbReference type="SAM" id="MobiDB-lite"/>
    </source>
</evidence>
<dbReference type="EMBL" id="BSXT01001056">
    <property type="protein sequence ID" value="GMF37982.1"/>
    <property type="molecule type" value="Genomic_DNA"/>
</dbReference>
<proteinExistence type="predicted"/>
<keyword evidence="3" id="KW-1185">Reference proteome</keyword>
<accession>A0A9W6XG98</accession>
<dbReference type="AlphaFoldDB" id="A0A9W6XG98"/>
<comment type="caution">
    <text evidence="2">The sequence shown here is derived from an EMBL/GenBank/DDBJ whole genome shotgun (WGS) entry which is preliminary data.</text>
</comment>
<evidence type="ECO:0000313" key="3">
    <source>
        <dbReference type="Proteomes" id="UP001165121"/>
    </source>
</evidence>
<evidence type="ECO:0000313" key="2">
    <source>
        <dbReference type="EMBL" id="GMF37982.1"/>
    </source>
</evidence>
<protein>
    <submittedName>
        <fullName evidence="2">Unnamed protein product</fullName>
    </submittedName>
</protein>
<feature type="region of interest" description="Disordered" evidence="1">
    <location>
        <begin position="105"/>
        <end position="127"/>
    </location>
</feature>
<dbReference type="Proteomes" id="UP001165121">
    <property type="component" value="Unassembled WGS sequence"/>
</dbReference>
<name>A0A9W6XG98_9STRA</name>
<organism evidence="2 3">
    <name type="scientific">Phytophthora fragariaefolia</name>
    <dbReference type="NCBI Taxonomy" id="1490495"/>
    <lineage>
        <taxon>Eukaryota</taxon>
        <taxon>Sar</taxon>
        <taxon>Stramenopiles</taxon>
        <taxon>Oomycota</taxon>
        <taxon>Peronosporomycetes</taxon>
        <taxon>Peronosporales</taxon>
        <taxon>Peronosporaceae</taxon>
        <taxon>Phytophthora</taxon>
    </lineage>
</organism>
<sequence length="226" mass="26095">MYFVAAPRLGDLGGLRKYKVSSIAIKPKLQKHLAECEVQKNLWTLRLVHVKWEYNQAADYLTSKTLTLGVPWTDQGPEERFHLERASTMAEKLIKPNDVLLEGNVGDSQSAPLAEDVPPDDGEPRRSMTPLEYQTERWRRIRNRQEQDTYLSEIKSFLKGDIGRFSPRRLRKISKVADLFALDAREVIYLLARSTQGHPIDYVDEPRLVIPDSLRSNMLDYAHEDF</sequence>
<reference evidence="2" key="1">
    <citation type="submission" date="2023-04" db="EMBL/GenBank/DDBJ databases">
        <title>Phytophthora fragariaefolia NBRC 109709.</title>
        <authorList>
            <person name="Ichikawa N."/>
            <person name="Sato H."/>
            <person name="Tonouchi N."/>
        </authorList>
    </citation>
    <scope>NUCLEOTIDE SEQUENCE</scope>
    <source>
        <strain evidence="2">NBRC 109709</strain>
    </source>
</reference>
<gene>
    <name evidence="2" type="ORF">Pfra01_001080100</name>
</gene>